<evidence type="ECO:0000313" key="1">
    <source>
        <dbReference type="EMBL" id="KKL27683.1"/>
    </source>
</evidence>
<comment type="caution">
    <text evidence="1">The sequence shown here is derived from an EMBL/GenBank/DDBJ whole genome shotgun (WGS) entry which is preliminary data.</text>
</comment>
<accession>A0A0F9EV31</accession>
<reference evidence="1" key="1">
    <citation type="journal article" date="2015" name="Nature">
        <title>Complex archaea that bridge the gap between prokaryotes and eukaryotes.</title>
        <authorList>
            <person name="Spang A."/>
            <person name="Saw J.H."/>
            <person name="Jorgensen S.L."/>
            <person name="Zaremba-Niedzwiedzka K."/>
            <person name="Martijn J."/>
            <person name="Lind A.E."/>
            <person name="van Eijk R."/>
            <person name="Schleper C."/>
            <person name="Guy L."/>
            <person name="Ettema T.J."/>
        </authorList>
    </citation>
    <scope>NUCLEOTIDE SEQUENCE</scope>
</reference>
<organism evidence="1">
    <name type="scientific">marine sediment metagenome</name>
    <dbReference type="NCBI Taxonomy" id="412755"/>
    <lineage>
        <taxon>unclassified sequences</taxon>
        <taxon>metagenomes</taxon>
        <taxon>ecological metagenomes</taxon>
    </lineage>
</organism>
<dbReference type="EMBL" id="LAZR01035374">
    <property type="protein sequence ID" value="KKL27683.1"/>
    <property type="molecule type" value="Genomic_DNA"/>
</dbReference>
<proteinExistence type="predicted"/>
<sequence length="66" mass="7639">MPVANLHHYVLLFTTNTRKSPAKILDYAFLDFRSNQPPERYPNLSSKCSGHITEESELATYSNYME</sequence>
<protein>
    <submittedName>
        <fullName evidence="1">Uncharacterized protein</fullName>
    </submittedName>
</protein>
<name>A0A0F9EV31_9ZZZZ</name>
<dbReference type="AlphaFoldDB" id="A0A0F9EV31"/>
<gene>
    <name evidence="1" type="ORF">LCGC14_2382680</name>
</gene>